<proteinExistence type="predicted"/>
<organism evidence="2 3">
    <name type="scientific">Planobispora takensis</name>
    <dbReference type="NCBI Taxonomy" id="1367882"/>
    <lineage>
        <taxon>Bacteria</taxon>
        <taxon>Bacillati</taxon>
        <taxon>Actinomycetota</taxon>
        <taxon>Actinomycetes</taxon>
        <taxon>Streptosporangiales</taxon>
        <taxon>Streptosporangiaceae</taxon>
        <taxon>Planobispora</taxon>
    </lineage>
</organism>
<name>A0A8J3T1N3_9ACTN</name>
<feature type="transmembrane region" description="Helical" evidence="1">
    <location>
        <begin position="12"/>
        <end position="33"/>
    </location>
</feature>
<gene>
    <name evidence="2" type="ORF">Pta02_56590</name>
</gene>
<feature type="transmembrane region" description="Helical" evidence="1">
    <location>
        <begin position="123"/>
        <end position="140"/>
    </location>
</feature>
<feature type="transmembrane region" description="Helical" evidence="1">
    <location>
        <begin position="85"/>
        <end position="103"/>
    </location>
</feature>
<comment type="caution">
    <text evidence="2">The sequence shown here is derived from an EMBL/GenBank/DDBJ whole genome shotgun (WGS) entry which is preliminary data.</text>
</comment>
<evidence type="ECO:0000313" key="3">
    <source>
        <dbReference type="Proteomes" id="UP000634476"/>
    </source>
</evidence>
<dbReference type="EMBL" id="BOOK01000040">
    <property type="protein sequence ID" value="GII03651.1"/>
    <property type="molecule type" value="Genomic_DNA"/>
</dbReference>
<keyword evidence="1" id="KW-0812">Transmembrane</keyword>
<accession>A0A8J3T1N3</accession>
<keyword evidence="1" id="KW-1133">Transmembrane helix</keyword>
<dbReference type="AlphaFoldDB" id="A0A8J3T1N3"/>
<evidence type="ECO:0000313" key="2">
    <source>
        <dbReference type="EMBL" id="GII03651.1"/>
    </source>
</evidence>
<protein>
    <submittedName>
        <fullName evidence="2">Membrane protein</fullName>
    </submittedName>
</protein>
<dbReference type="Pfam" id="PF14325">
    <property type="entry name" value="DUF4383"/>
    <property type="match status" value="1"/>
</dbReference>
<evidence type="ECO:0000256" key="1">
    <source>
        <dbReference type="SAM" id="Phobius"/>
    </source>
</evidence>
<dbReference type="Proteomes" id="UP000634476">
    <property type="component" value="Unassembled WGS sequence"/>
</dbReference>
<feature type="transmembrane region" description="Helical" evidence="1">
    <location>
        <begin position="53"/>
        <end position="78"/>
    </location>
</feature>
<keyword evidence="3" id="KW-1185">Reference proteome</keyword>
<dbReference type="RefSeq" id="WP_203877927.1">
    <property type="nucleotide sequence ID" value="NZ_BOOK01000040.1"/>
</dbReference>
<sequence>MNAAHPRTARTPVQLAALIVGVVFLLVGILGFIPGITTNVDQLEFAGHQSDAMLLGIFEVSILHNIVHLLFGVAGVALARTWSGARSYLIGGGVVYLLLWLYGMVVGHDTAANFVPVNNADNWLHLVLGLGMLAMGFLLTRRPVSSRI</sequence>
<keyword evidence="1" id="KW-0472">Membrane</keyword>
<reference evidence="2" key="1">
    <citation type="submission" date="2021-01" db="EMBL/GenBank/DDBJ databases">
        <title>Whole genome shotgun sequence of Planobispora takensis NBRC 109077.</title>
        <authorList>
            <person name="Komaki H."/>
            <person name="Tamura T."/>
        </authorList>
    </citation>
    <scope>NUCLEOTIDE SEQUENCE</scope>
    <source>
        <strain evidence="2">NBRC 109077</strain>
    </source>
</reference>